<gene>
    <name evidence="6" type="ORF">GGQ98_001451</name>
</gene>
<feature type="transmembrane region" description="Helical" evidence="3">
    <location>
        <begin position="309"/>
        <end position="327"/>
    </location>
</feature>
<dbReference type="SMART" id="SM00267">
    <property type="entry name" value="GGDEF"/>
    <property type="match status" value="1"/>
</dbReference>
<comment type="caution">
    <text evidence="6">The sequence shown here is derived from an EMBL/GenBank/DDBJ whole genome shotgun (WGS) entry which is preliminary data.</text>
</comment>
<dbReference type="InterPro" id="IPR029787">
    <property type="entry name" value="Nucleotide_cyclase"/>
</dbReference>
<dbReference type="PANTHER" id="PTHR45138">
    <property type="entry name" value="REGULATORY COMPONENTS OF SENSORY TRANSDUCTION SYSTEM"/>
    <property type="match status" value="1"/>
</dbReference>
<dbReference type="PANTHER" id="PTHR45138:SF9">
    <property type="entry name" value="DIGUANYLATE CYCLASE DGCM-RELATED"/>
    <property type="match status" value="1"/>
</dbReference>
<evidence type="ECO:0000313" key="7">
    <source>
        <dbReference type="Proteomes" id="UP000566324"/>
    </source>
</evidence>
<keyword evidence="3" id="KW-1133">Transmembrane helix</keyword>
<accession>A0A7W7F5V1</accession>
<dbReference type="CDD" id="cd01949">
    <property type="entry name" value="GGDEF"/>
    <property type="match status" value="1"/>
</dbReference>
<dbReference type="InterPro" id="IPR043128">
    <property type="entry name" value="Rev_trsase/Diguanyl_cyclase"/>
</dbReference>
<keyword evidence="3" id="KW-0812">Transmembrane</keyword>
<dbReference type="NCBIfam" id="TIGR00254">
    <property type="entry name" value="GGDEF"/>
    <property type="match status" value="1"/>
</dbReference>
<sequence length="553" mass="59892">MNRVIAFVFLVLIAALAGGEARADARYCHAVTDLSAAKPGAFACSGTPADYHQRSLWLKIEVPTDSRIVYVHQTRFDRLTALFVYEDGHTAAQTVRRGNYGAHWRLGGQIAFEPPVLAAPVKTVMLRFDGLASHELLRIRLPGADEANAQAAALPVIVGGTIALLTLGALYTLSVGIALRREYLLWHGLWAVTMVVWGLLWSQLALVAAPGIAGWSSQICTFLACLAVTLATVSGVKALGETMGPRALRFGTLMLGFLMIPIGIMVALETGAALGWQRTALGVLTLSVLALVTYSLVKGCRAGNADAKALAWAWAVPMVTLALTQIVDMDPWVFGGGPQVVMLIAAALQTVWLSIAVTIRIAHLREERDRARAAEARMSELASRDALTGLLNRRGFVDRAEFMIEARSSPEEHFGLLLIDVDHFKRVNDTYGHETGDAVLCRIARRLERWEGPLCVSGRIGGEEFVLGITGLTPIGIRQFAESVRRGIADQHHPELRIGHVVTVSIGVASADRALGFQRLYGWADQELYRAKASGRNRVAFHTGDRMPQAATG</sequence>
<feature type="transmembrane region" description="Helical" evidence="3">
    <location>
        <begin position="248"/>
        <end position="268"/>
    </location>
</feature>
<dbReference type="GO" id="GO:0043709">
    <property type="term" value="P:cell adhesion involved in single-species biofilm formation"/>
    <property type="evidence" value="ECO:0007669"/>
    <property type="project" value="TreeGrafter"/>
</dbReference>
<dbReference type="EMBL" id="JACHNZ010000013">
    <property type="protein sequence ID" value="MBB4631835.1"/>
    <property type="molecule type" value="Genomic_DNA"/>
</dbReference>
<dbReference type="Gene3D" id="3.30.70.270">
    <property type="match status" value="1"/>
</dbReference>
<keyword evidence="3" id="KW-0472">Membrane</keyword>
<dbReference type="GO" id="GO:0052621">
    <property type="term" value="F:diguanylate cyclase activity"/>
    <property type="evidence" value="ECO:0007669"/>
    <property type="project" value="UniProtKB-EC"/>
</dbReference>
<keyword evidence="4" id="KW-0732">Signal</keyword>
<dbReference type="Pfam" id="PF00990">
    <property type="entry name" value="GGDEF"/>
    <property type="match status" value="1"/>
</dbReference>
<dbReference type="PROSITE" id="PS50887">
    <property type="entry name" value="GGDEF"/>
    <property type="match status" value="1"/>
</dbReference>
<evidence type="ECO:0000313" key="6">
    <source>
        <dbReference type="EMBL" id="MBB4631835.1"/>
    </source>
</evidence>
<feature type="transmembrane region" description="Helical" evidence="3">
    <location>
        <begin position="339"/>
        <end position="362"/>
    </location>
</feature>
<feature type="domain" description="GGDEF" evidence="5">
    <location>
        <begin position="412"/>
        <end position="544"/>
    </location>
</feature>
<keyword evidence="7" id="KW-1185">Reference proteome</keyword>
<evidence type="ECO:0000256" key="4">
    <source>
        <dbReference type="SAM" id="SignalP"/>
    </source>
</evidence>
<dbReference type="GO" id="GO:0005886">
    <property type="term" value="C:plasma membrane"/>
    <property type="evidence" value="ECO:0007669"/>
    <property type="project" value="TreeGrafter"/>
</dbReference>
<dbReference type="GO" id="GO:1902201">
    <property type="term" value="P:negative regulation of bacterial-type flagellum-dependent cell motility"/>
    <property type="evidence" value="ECO:0007669"/>
    <property type="project" value="TreeGrafter"/>
</dbReference>
<feature type="transmembrane region" description="Helical" evidence="3">
    <location>
        <begin position="185"/>
        <end position="209"/>
    </location>
</feature>
<dbReference type="FunFam" id="3.30.70.270:FF:000001">
    <property type="entry name" value="Diguanylate cyclase domain protein"/>
    <property type="match status" value="1"/>
</dbReference>
<comment type="catalytic activity">
    <reaction evidence="2">
        <text>2 GTP = 3',3'-c-di-GMP + 2 diphosphate</text>
        <dbReference type="Rhea" id="RHEA:24898"/>
        <dbReference type="ChEBI" id="CHEBI:33019"/>
        <dbReference type="ChEBI" id="CHEBI:37565"/>
        <dbReference type="ChEBI" id="CHEBI:58805"/>
        <dbReference type="EC" id="2.7.7.65"/>
    </reaction>
</comment>
<feature type="transmembrane region" description="Helical" evidence="3">
    <location>
        <begin position="280"/>
        <end position="297"/>
    </location>
</feature>
<proteinExistence type="predicted"/>
<dbReference type="RefSeq" id="WP_184067242.1">
    <property type="nucleotide sequence ID" value="NZ_JACHNZ010000013.1"/>
</dbReference>
<dbReference type="InterPro" id="IPR000160">
    <property type="entry name" value="GGDEF_dom"/>
</dbReference>
<feature type="transmembrane region" description="Helical" evidence="3">
    <location>
        <begin position="215"/>
        <end position="236"/>
    </location>
</feature>
<protein>
    <recommendedName>
        <fullName evidence="1">diguanylate cyclase</fullName>
        <ecNumber evidence="1">2.7.7.65</ecNumber>
    </recommendedName>
</protein>
<dbReference type="Pfam" id="PF07695">
    <property type="entry name" value="7TMR-DISM_7TM"/>
    <property type="match status" value="1"/>
</dbReference>
<name>A0A7W7F5V1_9SPHN</name>
<evidence type="ECO:0000256" key="1">
    <source>
        <dbReference type="ARBA" id="ARBA00012528"/>
    </source>
</evidence>
<feature type="chain" id="PRO_5031513240" description="diguanylate cyclase" evidence="4">
    <location>
        <begin position="18"/>
        <end position="553"/>
    </location>
</feature>
<reference evidence="6 7" key="1">
    <citation type="submission" date="2020-08" db="EMBL/GenBank/DDBJ databases">
        <title>Genomic Encyclopedia of Type Strains, Phase IV (KMG-IV): sequencing the most valuable type-strain genomes for metagenomic binning, comparative biology and taxonomic classification.</title>
        <authorList>
            <person name="Goeker M."/>
        </authorList>
    </citation>
    <scope>NUCLEOTIDE SEQUENCE [LARGE SCALE GENOMIC DNA]</scope>
    <source>
        <strain evidence="6 7">DSM 17328</strain>
    </source>
</reference>
<feature type="transmembrane region" description="Helical" evidence="3">
    <location>
        <begin position="152"/>
        <end position="173"/>
    </location>
</feature>
<evidence type="ECO:0000256" key="2">
    <source>
        <dbReference type="ARBA" id="ARBA00034247"/>
    </source>
</evidence>
<dbReference type="EC" id="2.7.7.65" evidence="1"/>
<evidence type="ECO:0000256" key="3">
    <source>
        <dbReference type="SAM" id="Phobius"/>
    </source>
</evidence>
<dbReference type="AlphaFoldDB" id="A0A7W7F5V1"/>
<organism evidence="6 7">
    <name type="scientific">Sphingosinicella soli</name>
    <dbReference type="NCBI Taxonomy" id="333708"/>
    <lineage>
        <taxon>Bacteria</taxon>
        <taxon>Pseudomonadati</taxon>
        <taxon>Pseudomonadota</taxon>
        <taxon>Alphaproteobacteria</taxon>
        <taxon>Sphingomonadales</taxon>
        <taxon>Sphingosinicellaceae</taxon>
        <taxon>Sphingosinicella</taxon>
    </lineage>
</organism>
<feature type="signal peptide" evidence="4">
    <location>
        <begin position="1"/>
        <end position="17"/>
    </location>
</feature>
<dbReference type="InterPro" id="IPR050469">
    <property type="entry name" value="Diguanylate_Cyclase"/>
</dbReference>
<dbReference type="SUPFAM" id="SSF55073">
    <property type="entry name" value="Nucleotide cyclase"/>
    <property type="match status" value="1"/>
</dbReference>
<dbReference type="InterPro" id="IPR011623">
    <property type="entry name" value="7TMR_DISM_rcpt_extracell_dom1"/>
</dbReference>
<dbReference type="Proteomes" id="UP000566324">
    <property type="component" value="Unassembled WGS sequence"/>
</dbReference>
<evidence type="ECO:0000259" key="5">
    <source>
        <dbReference type="PROSITE" id="PS50887"/>
    </source>
</evidence>